<sequence>MSTPVGEKALDDAFRTVGGRIRAALAGRYRDLDLAEEAFAESCLKAAKAWKDDGPPRDPAAWLYRVAECAALDILRRRRTRAENRPEEPASEPTAEDRLASDDAVIPDERLKLIFVCCHPAIGGESRAALTLKLVCGLTTSEVARAFLVSEATLAQRLVRAKRKIAEAGVGFEVPEPEHWTGRLSAVLSTIEIAYAKAHEDAAGSSRHAGFAREMLDLTALLSEMLPKEAEVLALAATVRFAEARRPARVDATGAMIPLAAQDPALWSQPMIAAARGYCARALGMSGPGPRIMQMMIHALWCGRRSVADPPPWKAVLAAYDILLGLRDDPVIRINRAVALAEVQGEEAALTELDRLDAYVLNDFLPFFVARADVLSRLGRHDEARISLDRALALGPGEAERRFLERRRADLVGK</sequence>
<gene>
    <name evidence="5" type="ORF">EUU22_17055</name>
</gene>
<dbReference type="SUPFAM" id="SSF88946">
    <property type="entry name" value="Sigma2 domain of RNA polymerase sigma factors"/>
    <property type="match status" value="1"/>
</dbReference>
<dbReference type="InterPro" id="IPR013324">
    <property type="entry name" value="RNA_pol_sigma_r3/r4-like"/>
</dbReference>
<evidence type="ECO:0000259" key="2">
    <source>
        <dbReference type="Pfam" id="PF04542"/>
    </source>
</evidence>
<feature type="domain" description="RNA polymerase sigma-70 region 2" evidence="2">
    <location>
        <begin position="15"/>
        <end position="79"/>
    </location>
</feature>
<dbReference type="Pfam" id="PF20239">
    <property type="entry name" value="DUF6596"/>
    <property type="match status" value="1"/>
</dbReference>
<dbReference type="NCBIfam" id="TIGR02937">
    <property type="entry name" value="sigma70-ECF"/>
    <property type="match status" value="1"/>
</dbReference>
<dbReference type="Pfam" id="PF08281">
    <property type="entry name" value="Sigma70_r4_2"/>
    <property type="match status" value="1"/>
</dbReference>
<evidence type="ECO:0000313" key="5">
    <source>
        <dbReference type="EMBL" id="RYC09799.1"/>
    </source>
</evidence>
<dbReference type="GO" id="GO:0006352">
    <property type="term" value="P:DNA-templated transcription initiation"/>
    <property type="evidence" value="ECO:0007669"/>
    <property type="project" value="InterPro"/>
</dbReference>
<feature type="region of interest" description="Disordered" evidence="1">
    <location>
        <begin position="80"/>
        <end position="101"/>
    </location>
</feature>
<dbReference type="SUPFAM" id="SSF88659">
    <property type="entry name" value="Sigma3 and sigma4 domains of RNA polymerase sigma factors"/>
    <property type="match status" value="1"/>
</dbReference>
<feature type="domain" description="DUF6596" evidence="4">
    <location>
        <begin position="183"/>
        <end position="282"/>
    </location>
</feature>
<dbReference type="Gene3D" id="1.10.1740.10">
    <property type="match status" value="1"/>
</dbReference>
<dbReference type="Proteomes" id="UP000291088">
    <property type="component" value="Unassembled WGS sequence"/>
</dbReference>
<name>A0A4Q2SZT9_9HYPH</name>
<comment type="caution">
    <text evidence="5">The sequence shown here is derived from an EMBL/GenBank/DDBJ whole genome shotgun (WGS) entry which is preliminary data.</text>
</comment>
<dbReference type="InterPro" id="IPR014284">
    <property type="entry name" value="RNA_pol_sigma-70_dom"/>
</dbReference>
<evidence type="ECO:0000259" key="4">
    <source>
        <dbReference type="Pfam" id="PF20239"/>
    </source>
</evidence>
<dbReference type="RefSeq" id="WP_129333204.1">
    <property type="nucleotide sequence ID" value="NZ_SDVB01000253.1"/>
</dbReference>
<dbReference type="GO" id="GO:0003677">
    <property type="term" value="F:DNA binding"/>
    <property type="evidence" value="ECO:0007669"/>
    <property type="project" value="InterPro"/>
</dbReference>
<organism evidence="5 6">
    <name type="scientific">Ciceribacter ferrooxidans</name>
    <dbReference type="NCBI Taxonomy" id="2509717"/>
    <lineage>
        <taxon>Bacteria</taxon>
        <taxon>Pseudomonadati</taxon>
        <taxon>Pseudomonadota</taxon>
        <taxon>Alphaproteobacteria</taxon>
        <taxon>Hyphomicrobiales</taxon>
        <taxon>Rhizobiaceae</taxon>
        <taxon>Ciceribacter</taxon>
    </lineage>
</organism>
<dbReference type="EMBL" id="SDVB01000253">
    <property type="protein sequence ID" value="RYC09799.1"/>
    <property type="molecule type" value="Genomic_DNA"/>
</dbReference>
<dbReference type="PANTHER" id="PTHR47756:SF1">
    <property type="entry name" value="BLL0085 PROTEIN"/>
    <property type="match status" value="1"/>
</dbReference>
<dbReference type="InterPro" id="IPR007627">
    <property type="entry name" value="RNA_pol_sigma70_r2"/>
</dbReference>
<dbReference type="OrthoDB" id="9780299at2"/>
<evidence type="ECO:0000259" key="3">
    <source>
        <dbReference type="Pfam" id="PF08281"/>
    </source>
</evidence>
<feature type="domain" description="RNA polymerase sigma factor 70 region 4 type 2" evidence="3">
    <location>
        <begin position="126"/>
        <end position="165"/>
    </location>
</feature>
<dbReference type="InterPro" id="IPR013249">
    <property type="entry name" value="RNA_pol_sigma70_r4_t2"/>
</dbReference>
<proteinExistence type="predicted"/>
<dbReference type="InterPro" id="IPR013325">
    <property type="entry name" value="RNA_pol_sigma_r2"/>
</dbReference>
<dbReference type="GO" id="GO:0016987">
    <property type="term" value="F:sigma factor activity"/>
    <property type="evidence" value="ECO:0007669"/>
    <property type="project" value="InterPro"/>
</dbReference>
<dbReference type="InterPro" id="IPR046531">
    <property type="entry name" value="DUF6596"/>
</dbReference>
<keyword evidence="6" id="KW-1185">Reference proteome</keyword>
<protein>
    <submittedName>
        <fullName evidence="5">Sigma-70 family RNA polymerase sigma factor</fullName>
    </submittedName>
</protein>
<evidence type="ECO:0000256" key="1">
    <source>
        <dbReference type="SAM" id="MobiDB-lite"/>
    </source>
</evidence>
<dbReference type="InterPro" id="IPR011990">
    <property type="entry name" value="TPR-like_helical_dom_sf"/>
</dbReference>
<reference evidence="5 6" key="1">
    <citation type="submission" date="2019-01" db="EMBL/GenBank/DDBJ databases">
        <authorList>
            <person name="Deng T."/>
        </authorList>
    </citation>
    <scope>NUCLEOTIDE SEQUENCE [LARGE SCALE GENOMIC DNA]</scope>
    <source>
        <strain evidence="5 6">F8825</strain>
    </source>
</reference>
<evidence type="ECO:0000313" key="6">
    <source>
        <dbReference type="Proteomes" id="UP000291088"/>
    </source>
</evidence>
<accession>A0A4Q2SZT9</accession>
<dbReference type="AlphaFoldDB" id="A0A4Q2SZT9"/>
<dbReference type="PANTHER" id="PTHR47756">
    <property type="entry name" value="BLL6612 PROTEIN-RELATED"/>
    <property type="match status" value="1"/>
</dbReference>
<dbReference type="Pfam" id="PF04542">
    <property type="entry name" value="Sigma70_r2"/>
    <property type="match status" value="1"/>
</dbReference>
<dbReference type="SUPFAM" id="SSF48452">
    <property type="entry name" value="TPR-like"/>
    <property type="match status" value="1"/>
</dbReference>